<evidence type="ECO:0000256" key="8">
    <source>
        <dbReference type="ARBA" id="ARBA00022792"/>
    </source>
</evidence>
<evidence type="ECO:0000256" key="6">
    <source>
        <dbReference type="ARBA" id="ARBA00022660"/>
    </source>
</evidence>
<protein>
    <recommendedName>
        <fullName evidence="4">NADH dehydrogenase [ubiquinone] 1 beta subcomplex subunit 11, mitochondrial</fullName>
    </recommendedName>
    <alternativeName>
        <fullName evidence="15">Complex I-ESSS</fullName>
    </alternativeName>
    <alternativeName>
        <fullName evidence="14">NADH-ubiquinone oxidoreductase ESSS subunit</fullName>
    </alternativeName>
</protein>
<comment type="caution">
    <text evidence="18">The sequence shown here is derived from an EMBL/GenBank/DDBJ whole genome shotgun (WGS) entry which is preliminary data.</text>
</comment>
<comment type="subunit">
    <text evidence="16">Complex I is composed of 45 different subunits. Interacts with BCAP31.</text>
</comment>
<keyword evidence="7 17" id="KW-0812">Transmembrane</keyword>
<feature type="transmembrane region" description="Helical" evidence="17">
    <location>
        <begin position="60"/>
        <end position="78"/>
    </location>
</feature>
<keyword evidence="9" id="KW-0809">Transit peptide</keyword>
<reference evidence="18" key="1">
    <citation type="submission" date="2022-07" db="EMBL/GenBank/DDBJ databases">
        <title>Phylogenomic reconstructions and comparative analyses of Kickxellomycotina fungi.</title>
        <authorList>
            <person name="Reynolds N.K."/>
            <person name="Stajich J.E."/>
            <person name="Barry K."/>
            <person name="Grigoriev I.V."/>
            <person name="Crous P."/>
            <person name="Smith M.E."/>
        </authorList>
    </citation>
    <scope>NUCLEOTIDE SEQUENCE</scope>
    <source>
        <strain evidence="18">RSA 567</strain>
    </source>
</reference>
<dbReference type="PANTHER" id="PTHR40637:SF1">
    <property type="entry name" value="ESSS SUBUNIT OF NADH:UBIQUINONE OXIDOREDUCTASE (COMPLEX I) PROTEIN"/>
    <property type="match status" value="1"/>
</dbReference>
<evidence type="ECO:0000256" key="7">
    <source>
        <dbReference type="ARBA" id="ARBA00022692"/>
    </source>
</evidence>
<comment type="similarity">
    <text evidence="3">Belongs to the complex I NDUFB11 subunit family.</text>
</comment>
<dbReference type="Proteomes" id="UP001151582">
    <property type="component" value="Unassembled WGS sequence"/>
</dbReference>
<keyword evidence="5" id="KW-0813">Transport</keyword>
<evidence type="ECO:0000256" key="15">
    <source>
        <dbReference type="ARBA" id="ARBA00031387"/>
    </source>
</evidence>
<keyword evidence="6" id="KW-0679">Respiratory chain</keyword>
<dbReference type="AlphaFoldDB" id="A0A9W8AZF7"/>
<proteinExistence type="inferred from homology"/>
<keyword evidence="19" id="KW-1185">Reference proteome</keyword>
<evidence type="ECO:0000256" key="13">
    <source>
        <dbReference type="ARBA" id="ARBA00023136"/>
    </source>
</evidence>
<dbReference type="InterPro" id="IPR019329">
    <property type="entry name" value="NADH_UbQ_OxRdtase_ESSS_su"/>
</dbReference>
<evidence type="ECO:0000313" key="19">
    <source>
        <dbReference type="Proteomes" id="UP001151582"/>
    </source>
</evidence>
<gene>
    <name evidence="18" type="ORF">H4R34_004131</name>
</gene>
<comment type="subcellular location">
    <subcellularLocation>
        <location evidence="2">Mitochondrion inner membrane</location>
        <topology evidence="2">Single-pass membrane protein</topology>
    </subcellularLocation>
</comment>
<evidence type="ECO:0000256" key="16">
    <source>
        <dbReference type="ARBA" id="ARBA00046528"/>
    </source>
</evidence>
<organism evidence="18 19">
    <name type="scientific">Dimargaris verticillata</name>
    <dbReference type="NCBI Taxonomy" id="2761393"/>
    <lineage>
        <taxon>Eukaryota</taxon>
        <taxon>Fungi</taxon>
        <taxon>Fungi incertae sedis</taxon>
        <taxon>Zoopagomycota</taxon>
        <taxon>Kickxellomycotina</taxon>
        <taxon>Dimargaritomycetes</taxon>
        <taxon>Dimargaritales</taxon>
        <taxon>Dimargaritaceae</taxon>
        <taxon>Dimargaris</taxon>
    </lineage>
</organism>
<accession>A0A9W8AZF7</accession>
<evidence type="ECO:0000256" key="10">
    <source>
        <dbReference type="ARBA" id="ARBA00022982"/>
    </source>
</evidence>
<evidence type="ECO:0000256" key="5">
    <source>
        <dbReference type="ARBA" id="ARBA00022448"/>
    </source>
</evidence>
<evidence type="ECO:0000256" key="11">
    <source>
        <dbReference type="ARBA" id="ARBA00022989"/>
    </source>
</evidence>
<dbReference type="OrthoDB" id="5571606at2759"/>
<evidence type="ECO:0000313" key="18">
    <source>
        <dbReference type="EMBL" id="KAJ1976016.1"/>
    </source>
</evidence>
<sequence length="112" mass="13478">MNFFNYRGLGSSPLHRLSSRSALLRRSGVAQEYNRPSGWLFAEKPLKPGQKRRWEWWEPYLIFGYGGSYAVFFFFYQYKPDTTVQSWALYQAQKRMAERGETYDYPHTELKW</sequence>
<evidence type="ECO:0000256" key="2">
    <source>
        <dbReference type="ARBA" id="ARBA00004434"/>
    </source>
</evidence>
<dbReference type="PANTHER" id="PTHR40637">
    <property type="entry name" value="ESSS SUBUNIT OF NADH:UBIQUINONE OXIDOREDUCTASE (COMPLEX I) PROTEIN"/>
    <property type="match status" value="1"/>
</dbReference>
<keyword evidence="10" id="KW-0249">Electron transport</keyword>
<keyword evidence="11 17" id="KW-1133">Transmembrane helix</keyword>
<evidence type="ECO:0000256" key="17">
    <source>
        <dbReference type="SAM" id="Phobius"/>
    </source>
</evidence>
<keyword evidence="8" id="KW-0999">Mitochondrion inner membrane</keyword>
<comment type="function">
    <text evidence="1">Accessory subunit of the mitochondrial membrane respiratory chain NADH dehydrogenase (Complex I), that is believed not to be involved in catalysis. Complex I functions in the transfer of electrons from NADH to the respiratory chain. The immediate electron acceptor for the enzyme is believed to be ubiquinone.</text>
</comment>
<dbReference type="GO" id="GO:0005743">
    <property type="term" value="C:mitochondrial inner membrane"/>
    <property type="evidence" value="ECO:0007669"/>
    <property type="project" value="UniProtKB-SubCell"/>
</dbReference>
<dbReference type="Pfam" id="PF10183">
    <property type="entry name" value="ESSS"/>
    <property type="match status" value="1"/>
</dbReference>
<evidence type="ECO:0000256" key="14">
    <source>
        <dbReference type="ARBA" id="ARBA00030753"/>
    </source>
</evidence>
<keyword evidence="13 17" id="KW-0472">Membrane</keyword>
<evidence type="ECO:0000256" key="1">
    <source>
        <dbReference type="ARBA" id="ARBA00003195"/>
    </source>
</evidence>
<evidence type="ECO:0000256" key="9">
    <source>
        <dbReference type="ARBA" id="ARBA00022946"/>
    </source>
</evidence>
<evidence type="ECO:0000256" key="3">
    <source>
        <dbReference type="ARBA" id="ARBA00008915"/>
    </source>
</evidence>
<keyword evidence="12" id="KW-0496">Mitochondrion</keyword>
<evidence type="ECO:0000256" key="12">
    <source>
        <dbReference type="ARBA" id="ARBA00023128"/>
    </source>
</evidence>
<name>A0A9W8AZF7_9FUNG</name>
<dbReference type="EMBL" id="JANBQB010000470">
    <property type="protein sequence ID" value="KAJ1976016.1"/>
    <property type="molecule type" value="Genomic_DNA"/>
</dbReference>
<evidence type="ECO:0000256" key="4">
    <source>
        <dbReference type="ARBA" id="ARBA00018632"/>
    </source>
</evidence>